<reference evidence="7 8" key="1">
    <citation type="submission" date="2017-01" db="EMBL/GenBank/DDBJ databases">
        <title>Novel large sulfur bacteria in the metagenomes of groundwater-fed chemosynthetic microbial mats in the Lake Huron basin.</title>
        <authorList>
            <person name="Sharrar A.M."/>
            <person name="Flood B.E."/>
            <person name="Bailey J.V."/>
            <person name="Jones D.S."/>
            <person name="Biddanda B."/>
            <person name="Ruberg S.A."/>
            <person name="Marcus D.N."/>
            <person name="Dick G.J."/>
        </authorList>
    </citation>
    <scope>NUCLEOTIDE SEQUENCE [LARGE SCALE GENOMIC DNA]</scope>
    <source>
        <strain evidence="7">A8</strain>
    </source>
</reference>
<evidence type="ECO:0000256" key="3">
    <source>
        <dbReference type="ARBA" id="ARBA00022989"/>
    </source>
</evidence>
<keyword evidence="5" id="KW-0813">Transport</keyword>
<comment type="function">
    <text evidence="5">Part of the twin-arginine translocation (Tat) system that transports large folded proteins containing a characteristic twin-arginine motif in their signal peptide across membranes. Together with TatB, TatC is part of a receptor directly interacting with Tat signal peptides.</text>
</comment>
<dbReference type="PANTHER" id="PTHR30371">
    <property type="entry name" value="SEC-INDEPENDENT PROTEIN TRANSLOCASE PROTEIN TATC"/>
    <property type="match status" value="1"/>
</dbReference>
<keyword evidence="6" id="KW-0175">Coiled coil</keyword>
<sequence length="348" mass="38595">MTNPSSDNSAQDAGFKAVLEHLFELRDRLLRIVIAIVAVFILLSPFVQDLYNWLSDPLIRHLPEGEKLIAIGVASPFLIPFKLALMVAFIVTLPYTFYQIWGFIAPGLYQHEKRLVTPLLLSSVGLFYAGMAFAYYLVIPMISKAAVAFAPSNVTPTPDIAAYLDFTVAMFLAFGLSFETPVATILLISMGVVSVETLIKARPYIIVGAFVIAMFLTPPDVVSQVLMAVPIWLLFELGLLLSRVFSKHFSRFQAEKTAYEAQTIANDVPAITATGVVATTAAAGAAAATWEDTQYTYEETVDVQSTDHEEFRPLTEAEMEAELERMDEEFKRLEDKFRKEAEDPSKGE</sequence>
<dbReference type="AlphaFoldDB" id="A0A1Y1QBT4"/>
<organism evidence="7 8">
    <name type="scientific">Thiothrix lacustris</name>
    <dbReference type="NCBI Taxonomy" id="525917"/>
    <lineage>
        <taxon>Bacteria</taxon>
        <taxon>Pseudomonadati</taxon>
        <taxon>Pseudomonadota</taxon>
        <taxon>Gammaproteobacteria</taxon>
        <taxon>Thiotrichales</taxon>
        <taxon>Thiotrichaceae</taxon>
        <taxon>Thiothrix</taxon>
    </lineage>
</organism>
<comment type="subcellular location">
    <subcellularLocation>
        <location evidence="5">Cell membrane</location>
        <topology evidence="5">Multi-pass membrane protein</topology>
    </subcellularLocation>
    <subcellularLocation>
        <location evidence="1">Membrane</location>
        <topology evidence="1">Multi-pass membrane protein</topology>
    </subcellularLocation>
</comment>
<accession>A0A1Y1QBT4</accession>
<dbReference type="NCBIfam" id="TIGR00945">
    <property type="entry name" value="tatC"/>
    <property type="match status" value="1"/>
</dbReference>
<dbReference type="HAMAP" id="MF_00902">
    <property type="entry name" value="TatC"/>
    <property type="match status" value="1"/>
</dbReference>
<comment type="caution">
    <text evidence="7">The sequence shown here is derived from an EMBL/GenBank/DDBJ whole genome shotgun (WGS) entry which is preliminary data.</text>
</comment>
<evidence type="ECO:0000256" key="6">
    <source>
        <dbReference type="SAM" id="Coils"/>
    </source>
</evidence>
<dbReference type="GO" id="GO:0009977">
    <property type="term" value="F:proton motive force dependent protein transmembrane transporter activity"/>
    <property type="evidence" value="ECO:0007669"/>
    <property type="project" value="TreeGrafter"/>
</dbReference>
<feature type="transmembrane region" description="Helical" evidence="5">
    <location>
        <begin position="162"/>
        <end position="189"/>
    </location>
</feature>
<dbReference type="GO" id="GO:0065002">
    <property type="term" value="P:intracellular protein transmembrane transport"/>
    <property type="evidence" value="ECO:0007669"/>
    <property type="project" value="TreeGrafter"/>
</dbReference>
<keyword evidence="5" id="KW-0653">Protein transport</keyword>
<dbReference type="PANTHER" id="PTHR30371:SF0">
    <property type="entry name" value="SEC-INDEPENDENT PROTEIN TRANSLOCASE PROTEIN TATC, CHLOROPLASTIC-RELATED"/>
    <property type="match status" value="1"/>
</dbReference>
<feature type="transmembrane region" description="Helical" evidence="5">
    <location>
        <begin position="68"/>
        <end position="98"/>
    </location>
</feature>
<proteinExistence type="inferred from homology"/>
<evidence type="ECO:0000256" key="1">
    <source>
        <dbReference type="ARBA" id="ARBA00004141"/>
    </source>
</evidence>
<gene>
    <name evidence="5" type="primary">tatC</name>
    <name evidence="7" type="ORF">BWK73_43285</name>
</gene>
<keyword evidence="5" id="KW-1003">Cell membrane</keyword>
<dbReference type="InterPro" id="IPR002033">
    <property type="entry name" value="TatC"/>
</dbReference>
<keyword evidence="4 5" id="KW-0472">Membrane</keyword>
<name>A0A1Y1QBT4_9GAMM</name>
<dbReference type="GO" id="GO:0033281">
    <property type="term" value="C:TAT protein transport complex"/>
    <property type="evidence" value="ECO:0007669"/>
    <property type="project" value="UniProtKB-UniRule"/>
</dbReference>
<feature type="transmembrane region" description="Helical" evidence="5">
    <location>
        <begin position="201"/>
        <end position="219"/>
    </location>
</feature>
<dbReference type="Proteomes" id="UP000192491">
    <property type="component" value="Unassembled WGS sequence"/>
</dbReference>
<evidence type="ECO:0000313" key="8">
    <source>
        <dbReference type="Proteomes" id="UP000192491"/>
    </source>
</evidence>
<comment type="similarity">
    <text evidence="5">Belongs to the TatC family.</text>
</comment>
<dbReference type="GO" id="GO:0043953">
    <property type="term" value="P:protein transport by the Tat complex"/>
    <property type="evidence" value="ECO:0007669"/>
    <property type="project" value="UniProtKB-UniRule"/>
</dbReference>
<feature type="transmembrane region" description="Helical" evidence="5">
    <location>
        <begin position="119"/>
        <end position="142"/>
    </location>
</feature>
<dbReference type="Pfam" id="PF00902">
    <property type="entry name" value="TatC"/>
    <property type="match status" value="1"/>
</dbReference>
<evidence type="ECO:0000313" key="7">
    <source>
        <dbReference type="EMBL" id="OQX02283.1"/>
    </source>
</evidence>
<feature type="transmembrane region" description="Helical" evidence="5">
    <location>
        <begin position="225"/>
        <end position="246"/>
    </location>
</feature>
<protein>
    <recommendedName>
        <fullName evidence="5">Sec-independent protein translocase protein TatC</fullName>
    </recommendedName>
</protein>
<comment type="subunit">
    <text evidence="5">The Tat system comprises two distinct complexes: a TatABC complex, containing multiple copies of TatA, TatB and TatC subunits, and a separate TatA complex, containing only TatA subunits. Substrates initially bind to the TatABC complex, which probably triggers association of the separate TatA complex to form the active translocon.</text>
</comment>
<keyword evidence="2 5" id="KW-0812">Transmembrane</keyword>
<evidence type="ECO:0000256" key="2">
    <source>
        <dbReference type="ARBA" id="ARBA00022692"/>
    </source>
</evidence>
<dbReference type="PRINTS" id="PR01840">
    <property type="entry name" value="TATCFAMILY"/>
</dbReference>
<feature type="transmembrane region" description="Helical" evidence="5">
    <location>
        <begin position="29"/>
        <end position="48"/>
    </location>
</feature>
<dbReference type="EMBL" id="MTEJ01000503">
    <property type="protein sequence ID" value="OQX02283.1"/>
    <property type="molecule type" value="Genomic_DNA"/>
</dbReference>
<feature type="coiled-coil region" evidence="6">
    <location>
        <begin position="316"/>
        <end position="343"/>
    </location>
</feature>
<evidence type="ECO:0000256" key="4">
    <source>
        <dbReference type="ARBA" id="ARBA00023136"/>
    </source>
</evidence>
<evidence type="ECO:0000256" key="5">
    <source>
        <dbReference type="HAMAP-Rule" id="MF_00902"/>
    </source>
</evidence>
<keyword evidence="3 5" id="KW-1133">Transmembrane helix</keyword>
<keyword evidence="5" id="KW-0811">Translocation</keyword>